<evidence type="ECO:0000256" key="7">
    <source>
        <dbReference type="SAM" id="MobiDB-lite"/>
    </source>
</evidence>
<comment type="catalytic activity">
    <reaction evidence="6">
        <text>a 2'-deoxyadenosine in DNA + S-adenosyl-L-methionine = an N(6)-methyl-2'-deoxyadenosine in DNA + S-adenosyl-L-homocysteine + H(+)</text>
        <dbReference type="Rhea" id="RHEA:15197"/>
        <dbReference type="Rhea" id="RHEA-COMP:12418"/>
        <dbReference type="Rhea" id="RHEA-COMP:12419"/>
        <dbReference type="ChEBI" id="CHEBI:15378"/>
        <dbReference type="ChEBI" id="CHEBI:57856"/>
        <dbReference type="ChEBI" id="CHEBI:59789"/>
        <dbReference type="ChEBI" id="CHEBI:90615"/>
        <dbReference type="ChEBI" id="CHEBI:90616"/>
        <dbReference type="EC" id="2.1.1.72"/>
    </reaction>
</comment>
<reference evidence="9" key="1">
    <citation type="journal article" date="2021" name="Microb. Physiol.">
        <title>Proteogenomic Insights into the Physiology of Marine, Sulfate-Reducing, Filamentous Desulfonema limicola and Desulfonema magnum.</title>
        <authorList>
            <person name="Schnaars V."/>
            <person name="Wohlbrand L."/>
            <person name="Scheve S."/>
            <person name="Hinrichs C."/>
            <person name="Reinhardt R."/>
            <person name="Rabus R."/>
        </authorList>
    </citation>
    <scope>NUCLEOTIDE SEQUENCE</scope>
    <source>
        <strain evidence="9">4be13</strain>
    </source>
</reference>
<evidence type="ECO:0000313" key="10">
    <source>
        <dbReference type="Proteomes" id="UP000663722"/>
    </source>
</evidence>
<evidence type="ECO:0000313" key="9">
    <source>
        <dbReference type="EMBL" id="QTA90173.1"/>
    </source>
</evidence>
<evidence type="ECO:0000256" key="4">
    <source>
        <dbReference type="ARBA" id="ARBA00022679"/>
    </source>
</evidence>
<dbReference type="EC" id="2.1.1.72" evidence="2"/>
<dbReference type="Proteomes" id="UP000663722">
    <property type="component" value="Chromosome"/>
</dbReference>
<evidence type="ECO:0000256" key="6">
    <source>
        <dbReference type="ARBA" id="ARBA00047942"/>
    </source>
</evidence>
<evidence type="ECO:0000259" key="8">
    <source>
        <dbReference type="Pfam" id="PF01555"/>
    </source>
</evidence>
<dbReference type="SUPFAM" id="SSF53335">
    <property type="entry name" value="S-adenosyl-L-methionine-dependent methyltransferases"/>
    <property type="match status" value="1"/>
</dbReference>
<dbReference type="AlphaFoldDB" id="A0A975BRC6"/>
<dbReference type="InterPro" id="IPR002941">
    <property type="entry name" value="DNA_methylase_N4/N6"/>
</dbReference>
<dbReference type="PROSITE" id="PS00092">
    <property type="entry name" value="N6_MTASE"/>
    <property type="match status" value="1"/>
</dbReference>
<sequence length="852" mass="98578">MPIKSIKHKHEKRMHIPSKEEAGYEKANAKVREKKTAAFPLNPVTHRGQDPELFWLNKYANDDRETLLKVDIRSLYRHEHISPEILIENLYKLREEENQEQLSLFELFGNGIQMDELDKVAEYYRHQDDWTNRMILGDSLLVMTSLLEREGMAGKVQMIYIDPPYGIRYGSNWQMKLDNRNVADGKDDHLSGEPEQIKAYRDTWELGIHSYLSYLRDRLLVAKDLLTESGSCFVQISDENVHLVRCLMDEVFGSENFVRQIIFFKTTSKGGKYLDENADYIIWYGKNSEFLKYRQLYLPKKIGGPGAKEYKYLMLKNGEWKALRQYDLFNPKITSQDKLFSHDNFTSQSGGSTTQYSFEFDDKKINPPSRGGWKTNLRGLENLIKKDRIILVGNTPRFVRYFNDFPIYPISTHWDDTRISGFSNEKHYVVQTYTKVIQRCLLMTTDPGDLVLDPTCGSGTTAYMAEQWGRRWITIDTSRIALNIAKTRVMTATFPFYKLHDEKTHDICQGFIYKKVPHITLKSLANDESPAEETLYDQPYEDKKRLRVAGPFTVETLQSLDIASPESLEQTHDPQDKFEARIFEHLMSAGVKNGIKNEHAVFTRVDALNSPYLHAEGFYQGADGEKKAYLHIGPKFGTVNKLMVNEAVKECRTRGDADWLIILGFSFDSDISNRNETTSLGSFEVTKVRMHDDLMQEGLLKKDKKAASFVTIGEPDVRLNRNGKTVQVELLGLDIYDPIRDQIKARNIHDIAYWMTDDDYDGSNFIVRQVFFCGGNKKEMDNWKKGLDKTASARARKTAEKIFKIEIDQHAFDRLYGHLSHPIEIKKNRQKIAVRVISQFGEESMKVLEIEN</sequence>
<feature type="compositionally biased region" description="Basic and acidic residues" evidence="7">
    <location>
        <begin position="17"/>
        <end position="27"/>
    </location>
</feature>
<dbReference type="Gene3D" id="3.40.50.150">
    <property type="entry name" value="Vaccinia Virus protein VP39"/>
    <property type="match status" value="1"/>
</dbReference>
<dbReference type="KEGG" id="dmm:dnm_062340"/>
<feature type="domain" description="DNA methylase N-4/N-6" evidence="8">
    <location>
        <begin position="156"/>
        <end position="486"/>
    </location>
</feature>
<dbReference type="GO" id="GO:0005737">
    <property type="term" value="C:cytoplasm"/>
    <property type="evidence" value="ECO:0007669"/>
    <property type="project" value="TreeGrafter"/>
</dbReference>
<dbReference type="GO" id="GO:0032259">
    <property type="term" value="P:methylation"/>
    <property type="evidence" value="ECO:0007669"/>
    <property type="project" value="UniProtKB-KW"/>
</dbReference>
<keyword evidence="5" id="KW-0949">S-adenosyl-L-methionine</keyword>
<evidence type="ECO:0000256" key="5">
    <source>
        <dbReference type="ARBA" id="ARBA00022691"/>
    </source>
</evidence>
<dbReference type="PANTHER" id="PTHR13370">
    <property type="entry name" value="RNA METHYLASE-RELATED"/>
    <property type="match status" value="1"/>
</dbReference>
<evidence type="ECO:0000256" key="1">
    <source>
        <dbReference type="ARBA" id="ARBA00006594"/>
    </source>
</evidence>
<feature type="region of interest" description="Disordered" evidence="7">
    <location>
        <begin position="1"/>
        <end position="27"/>
    </location>
</feature>
<dbReference type="PRINTS" id="PR00506">
    <property type="entry name" value="D21N6MTFRASE"/>
</dbReference>
<accession>A0A975BRC6</accession>
<dbReference type="InterPro" id="IPR002295">
    <property type="entry name" value="N4/N6-MTase_EcoPI_Mod-like"/>
</dbReference>
<keyword evidence="4" id="KW-0808">Transferase</keyword>
<dbReference type="Pfam" id="PF01555">
    <property type="entry name" value="N6_N4_Mtase"/>
    <property type="match status" value="1"/>
</dbReference>
<protein>
    <recommendedName>
        <fullName evidence="2">site-specific DNA-methyltransferase (adenine-specific)</fullName>
        <ecNumber evidence="2">2.1.1.72</ecNumber>
    </recommendedName>
</protein>
<dbReference type="EMBL" id="CP061800">
    <property type="protein sequence ID" value="QTA90173.1"/>
    <property type="molecule type" value="Genomic_DNA"/>
</dbReference>
<dbReference type="InterPro" id="IPR029063">
    <property type="entry name" value="SAM-dependent_MTases_sf"/>
</dbReference>
<name>A0A975BRC6_9BACT</name>
<comment type="similarity">
    <text evidence="1">Belongs to the N(4)/N(6)-methyltransferase family.</text>
</comment>
<dbReference type="REBASE" id="469437">
    <property type="entry name" value="M.Dma2077ORF62340P"/>
</dbReference>
<gene>
    <name evidence="9" type="ORF">dnm_062340</name>
</gene>
<organism evidence="9 10">
    <name type="scientific">Desulfonema magnum</name>
    <dbReference type="NCBI Taxonomy" id="45655"/>
    <lineage>
        <taxon>Bacteria</taxon>
        <taxon>Pseudomonadati</taxon>
        <taxon>Thermodesulfobacteriota</taxon>
        <taxon>Desulfobacteria</taxon>
        <taxon>Desulfobacterales</taxon>
        <taxon>Desulfococcaceae</taxon>
        <taxon>Desulfonema</taxon>
    </lineage>
</organism>
<dbReference type="PANTHER" id="PTHR13370:SF16">
    <property type="entry name" value="SITE-SPECIFIC DNA-METHYLTRANSFERASE (ADENINE-SPECIFIC)"/>
    <property type="match status" value="1"/>
</dbReference>
<dbReference type="GO" id="GO:0009007">
    <property type="term" value="F:site-specific DNA-methyltransferase (adenine-specific) activity"/>
    <property type="evidence" value="ECO:0007669"/>
    <property type="project" value="UniProtKB-EC"/>
</dbReference>
<keyword evidence="3 9" id="KW-0489">Methyltransferase</keyword>
<dbReference type="InterPro" id="IPR002052">
    <property type="entry name" value="DNA_methylase_N6_adenine_CS"/>
</dbReference>
<dbReference type="GO" id="GO:0003677">
    <property type="term" value="F:DNA binding"/>
    <property type="evidence" value="ECO:0007669"/>
    <property type="project" value="InterPro"/>
</dbReference>
<feature type="compositionally biased region" description="Basic residues" evidence="7">
    <location>
        <begin position="1"/>
        <end position="16"/>
    </location>
</feature>
<dbReference type="GO" id="GO:0008170">
    <property type="term" value="F:N-methyltransferase activity"/>
    <property type="evidence" value="ECO:0007669"/>
    <property type="project" value="InterPro"/>
</dbReference>
<proteinExistence type="inferred from homology"/>
<evidence type="ECO:0000256" key="3">
    <source>
        <dbReference type="ARBA" id="ARBA00022603"/>
    </source>
</evidence>
<keyword evidence="10" id="KW-1185">Reference proteome</keyword>
<evidence type="ECO:0000256" key="2">
    <source>
        <dbReference type="ARBA" id="ARBA00011900"/>
    </source>
</evidence>